<feature type="transmembrane region" description="Helical" evidence="1">
    <location>
        <begin position="79"/>
        <end position="100"/>
    </location>
</feature>
<feature type="transmembrane region" description="Helical" evidence="1">
    <location>
        <begin position="152"/>
        <end position="180"/>
    </location>
</feature>
<feature type="transmembrane region" description="Helical" evidence="1">
    <location>
        <begin position="43"/>
        <end position="67"/>
    </location>
</feature>
<dbReference type="Proteomes" id="UP001147653">
    <property type="component" value="Unassembled WGS sequence"/>
</dbReference>
<sequence length="197" mass="20582">MDYLLALLQGLGIAAAIGIRPFLPVLLTGALAAADLGIDFEDTAFSFLEQTGFLLAIVALVAIFGFVDRRRTGAETSDRDPVVIVLLVLALGLGALEAAGSIDDLSADWWPGIPVGLAAAALGFAAARSLFGRVRARLDKDAQGALPIYAEGAALATAGLSILFPPLALLIVVGLAWLLFGSRRRQGEKYAGLRILR</sequence>
<comment type="caution">
    <text evidence="2">The sequence shown here is derived from an EMBL/GenBank/DDBJ whole genome shotgun (WGS) entry which is preliminary data.</text>
</comment>
<dbReference type="RefSeq" id="WP_270025418.1">
    <property type="nucleotide sequence ID" value="NZ_JAPDDP010000018.1"/>
</dbReference>
<dbReference type="EMBL" id="JAPDDP010000018">
    <property type="protein sequence ID" value="MDA0181109.1"/>
    <property type="molecule type" value="Genomic_DNA"/>
</dbReference>
<protein>
    <submittedName>
        <fullName evidence="2">DUF4126 family protein</fullName>
    </submittedName>
</protein>
<keyword evidence="1" id="KW-0812">Transmembrane</keyword>
<accession>A0A9X3N7T6</accession>
<organism evidence="2 3">
    <name type="scientific">Solirubrobacter phytolaccae</name>
    <dbReference type="NCBI Taxonomy" id="1404360"/>
    <lineage>
        <taxon>Bacteria</taxon>
        <taxon>Bacillati</taxon>
        <taxon>Actinomycetota</taxon>
        <taxon>Thermoleophilia</taxon>
        <taxon>Solirubrobacterales</taxon>
        <taxon>Solirubrobacteraceae</taxon>
        <taxon>Solirubrobacter</taxon>
    </lineage>
</organism>
<gene>
    <name evidence="2" type="ORF">OJ997_12455</name>
</gene>
<reference evidence="2" key="1">
    <citation type="submission" date="2022-10" db="EMBL/GenBank/DDBJ databases">
        <title>The WGS of Solirubrobacter phytolaccae KCTC 29190.</title>
        <authorList>
            <person name="Jiang Z."/>
        </authorList>
    </citation>
    <scope>NUCLEOTIDE SEQUENCE</scope>
    <source>
        <strain evidence="2">KCTC 29190</strain>
    </source>
</reference>
<evidence type="ECO:0000313" key="3">
    <source>
        <dbReference type="Proteomes" id="UP001147653"/>
    </source>
</evidence>
<name>A0A9X3N7T6_9ACTN</name>
<proteinExistence type="predicted"/>
<keyword evidence="1" id="KW-1133">Transmembrane helix</keyword>
<evidence type="ECO:0000256" key="1">
    <source>
        <dbReference type="SAM" id="Phobius"/>
    </source>
</evidence>
<evidence type="ECO:0000313" key="2">
    <source>
        <dbReference type="EMBL" id="MDA0181109.1"/>
    </source>
</evidence>
<feature type="transmembrane region" description="Helical" evidence="1">
    <location>
        <begin position="112"/>
        <end position="131"/>
    </location>
</feature>
<keyword evidence="1" id="KW-0472">Membrane</keyword>
<keyword evidence="3" id="KW-1185">Reference proteome</keyword>
<dbReference type="AlphaFoldDB" id="A0A9X3N7T6"/>